<sequence>MMTPFEFDDQMVSRDAIVDRLRKYGFIEIATLNHFLYFFCGIVPDRASYLYIKEKLQECLDIHNNGSDYFLEIHRLVQDIDYAMSI</sequence>
<dbReference type="Proteomes" id="UP000199187">
    <property type="component" value="Unassembled WGS sequence"/>
</dbReference>
<protein>
    <submittedName>
        <fullName evidence="1">Uncharacterized protein</fullName>
    </submittedName>
</protein>
<proteinExistence type="predicted"/>
<dbReference type="AlphaFoldDB" id="A0A1I7BBI4"/>
<dbReference type="EMBL" id="FPAU01000002">
    <property type="protein sequence ID" value="SFT84422.1"/>
    <property type="molecule type" value="Genomic_DNA"/>
</dbReference>
<reference evidence="2" key="1">
    <citation type="submission" date="2016-10" db="EMBL/GenBank/DDBJ databases">
        <authorList>
            <person name="Varghese N."/>
            <person name="Submissions S."/>
        </authorList>
    </citation>
    <scope>NUCLEOTIDE SEQUENCE [LARGE SCALE GENOMIC DNA]</scope>
    <source>
        <strain evidence="2">Ah-143</strain>
    </source>
</reference>
<evidence type="ECO:0000313" key="2">
    <source>
        <dbReference type="Proteomes" id="UP000199187"/>
    </source>
</evidence>
<name>A0A1I7BBI4_9ENTR</name>
<accession>A0A1I7BBI4</accession>
<gene>
    <name evidence="1" type="ORF">SAMN05192562_102440</name>
</gene>
<organism evidence="1 2">
    <name type="scientific">Kosakonia arachidis</name>
    <dbReference type="NCBI Taxonomy" id="551989"/>
    <lineage>
        <taxon>Bacteria</taxon>
        <taxon>Pseudomonadati</taxon>
        <taxon>Pseudomonadota</taxon>
        <taxon>Gammaproteobacteria</taxon>
        <taxon>Enterobacterales</taxon>
        <taxon>Enterobacteriaceae</taxon>
        <taxon>Kosakonia</taxon>
    </lineage>
</organism>
<keyword evidence="2" id="KW-1185">Reference proteome</keyword>
<evidence type="ECO:0000313" key="1">
    <source>
        <dbReference type="EMBL" id="SFT84422.1"/>
    </source>
</evidence>